<organism evidence="1 2">
    <name type="scientific">Candidatus Uhrbacteria bacterium GW2011_GWE2_45_35</name>
    <dbReference type="NCBI Taxonomy" id="1618993"/>
    <lineage>
        <taxon>Bacteria</taxon>
        <taxon>Candidatus Uhriibacteriota</taxon>
    </lineage>
</organism>
<protein>
    <submittedName>
        <fullName evidence="1">Uncharacterized protein</fullName>
    </submittedName>
</protein>
<proteinExistence type="predicted"/>
<dbReference type="STRING" id="1618993.UX09_C0065G0006"/>
<dbReference type="AlphaFoldDB" id="A0A0G1QAV5"/>
<evidence type="ECO:0000313" key="2">
    <source>
        <dbReference type="Proteomes" id="UP000034354"/>
    </source>
</evidence>
<dbReference type="Gene3D" id="3.20.20.70">
    <property type="entry name" value="Aldolase class I"/>
    <property type="match status" value="1"/>
</dbReference>
<accession>A0A0G1QAV5</accession>
<gene>
    <name evidence="1" type="ORF">UX09_C0065G0006</name>
</gene>
<name>A0A0G1QAV5_9BACT</name>
<dbReference type="SUPFAM" id="SSF102114">
    <property type="entry name" value="Radical SAM enzymes"/>
    <property type="match status" value="1"/>
</dbReference>
<sequence length="128" mass="13744">MTIARTLRSSLTTSEKAGGGLLELWLEVGFGLLSPAEHLDILQQFRALGGVSLGIPGNGEPFHSGNCETTMFIAREAARLGLRTNIFTSGDLLTEELANELHSFGVSLSLKWNSFRPAVQDRLGSSAI</sequence>
<dbReference type="InterPro" id="IPR013785">
    <property type="entry name" value="Aldolase_TIM"/>
</dbReference>
<dbReference type="EMBL" id="LCKW01000065">
    <property type="protein sequence ID" value="KKU05785.1"/>
    <property type="molecule type" value="Genomic_DNA"/>
</dbReference>
<dbReference type="InterPro" id="IPR058240">
    <property type="entry name" value="rSAM_sf"/>
</dbReference>
<reference evidence="1 2" key="1">
    <citation type="journal article" date="2015" name="Nature">
        <title>rRNA introns, odd ribosomes, and small enigmatic genomes across a large radiation of phyla.</title>
        <authorList>
            <person name="Brown C.T."/>
            <person name="Hug L.A."/>
            <person name="Thomas B.C."/>
            <person name="Sharon I."/>
            <person name="Castelle C.J."/>
            <person name="Singh A."/>
            <person name="Wilkins M.J."/>
            <person name="Williams K.H."/>
            <person name="Banfield J.F."/>
        </authorList>
    </citation>
    <scope>NUCLEOTIDE SEQUENCE [LARGE SCALE GENOMIC DNA]</scope>
</reference>
<evidence type="ECO:0000313" key="1">
    <source>
        <dbReference type="EMBL" id="KKU05785.1"/>
    </source>
</evidence>
<comment type="caution">
    <text evidence="1">The sequence shown here is derived from an EMBL/GenBank/DDBJ whole genome shotgun (WGS) entry which is preliminary data.</text>
</comment>
<dbReference type="Proteomes" id="UP000034354">
    <property type="component" value="Unassembled WGS sequence"/>
</dbReference>